<dbReference type="PANTHER" id="PTHR24250">
    <property type="entry name" value="CHYMOTRYPSIN-RELATED"/>
    <property type="match status" value="1"/>
</dbReference>
<dbReference type="Pfam" id="PF00089">
    <property type="entry name" value="Trypsin"/>
    <property type="match status" value="1"/>
</dbReference>
<dbReference type="PANTHER" id="PTHR24250:SF27">
    <property type="entry name" value="ELASTASE 2 LIKE"/>
    <property type="match status" value="1"/>
</dbReference>
<keyword evidence="6 9" id="KW-0720">Serine protease</keyword>
<dbReference type="PROSITE" id="PS00135">
    <property type="entry name" value="TRYPSIN_SER"/>
    <property type="match status" value="1"/>
</dbReference>
<organism evidence="11 12">
    <name type="scientific">Haemaphysalis longicornis</name>
    <name type="common">Bush tick</name>
    <dbReference type="NCBI Taxonomy" id="44386"/>
    <lineage>
        <taxon>Eukaryota</taxon>
        <taxon>Metazoa</taxon>
        <taxon>Ecdysozoa</taxon>
        <taxon>Arthropoda</taxon>
        <taxon>Chelicerata</taxon>
        <taxon>Arachnida</taxon>
        <taxon>Acari</taxon>
        <taxon>Parasitiformes</taxon>
        <taxon>Ixodida</taxon>
        <taxon>Ixodoidea</taxon>
        <taxon>Ixodidae</taxon>
        <taxon>Haemaphysalinae</taxon>
        <taxon>Haemaphysalis</taxon>
    </lineage>
</organism>
<dbReference type="InterPro" id="IPR009003">
    <property type="entry name" value="Peptidase_S1_PA"/>
</dbReference>
<dbReference type="VEuPathDB" id="VectorBase:HLOH_043237"/>
<evidence type="ECO:0000256" key="9">
    <source>
        <dbReference type="RuleBase" id="RU363034"/>
    </source>
</evidence>
<name>A0A9J6GQ24_HAELO</name>
<dbReference type="InterPro" id="IPR018114">
    <property type="entry name" value="TRYPSIN_HIS"/>
</dbReference>
<dbReference type="OMA" id="FIAPYMD"/>
<dbReference type="SUPFAM" id="SSF50494">
    <property type="entry name" value="Trypsin-like serine proteases"/>
    <property type="match status" value="1"/>
</dbReference>
<evidence type="ECO:0000256" key="4">
    <source>
        <dbReference type="ARBA" id="ARBA00022729"/>
    </source>
</evidence>
<comment type="caution">
    <text evidence="11">The sequence shown here is derived from an EMBL/GenBank/DDBJ whole genome shotgun (WGS) entry which is preliminary data.</text>
</comment>
<evidence type="ECO:0000259" key="10">
    <source>
        <dbReference type="PROSITE" id="PS50240"/>
    </source>
</evidence>
<proteinExistence type="predicted"/>
<evidence type="ECO:0000256" key="2">
    <source>
        <dbReference type="ARBA" id="ARBA00022525"/>
    </source>
</evidence>
<comment type="subcellular location">
    <subcellularLocation>
        <location evidence="1">Secreted</location>
    </subcellularLocation>
</comment>
<evidence type="ECO:0000256" key="1">
    <source>
        <dbReference type="ARBA" id="ARBA00004613"/>
    </source>
</evidence>
<dbReference type="PROSITE" id="PS50240">
    <property type="entry name" value="TRYPSIN_DOM"/>
    <property type="match status" value="1"/>
</dbReference>
<dbReference type="PROSITE" id="PS00134">
    <property type="entry name" value="TRYPSIN_HIS"/>
    <property type="match status" value="1"/>
</dbReference>
<gene>
    <name evidence="11" type="ORF">HPB48_022505</name>
</gene>
<dbReference type="PRINTS" id="PR00722">
    <property type="entry name" value="CHYMOTRYPSIN"/>
</dbReference>
<dbReference type="OrthoDB" id="6486968at2759"/>
<dbReference type="InterPro" id="IPR001254">
    <property type="entry name" value="Trypsin_dom"/>
</dbReference>
<keyword evidence="2" id="KW-0964">Secreted</keyword>
<keyword evidence="3 9" id="KW-0645">Protease</keyword>
<dbReference type="InterPro" id="IPR033116">
    <property type="entry name" value="TRYPSIN_SER"/>
</dbReference>
<dbReference type="FunFam" id="2.40.10.10:FF:000146">
    <property type="entry name" value="Serine protease 53"/>
    <property type="match status" value="1"/>
</dbReference>
<dbReference type="GO" id="GO:0005576">
    <property type="term" value="C:extracellular region"/>
    <property type="evidence" value="ECO:0007669"/>
    <property type="project" value="UniProtKB-SubCell"/>
</dbReference>
<dbReference type="Proteomes" id="UP000821853">
    <property type="component" value="Unassembled WGS sequence"/>
</dbReference>
<evidence type="ECO:0000256" key="8">
    <source>
        <dbReference type="ARBA" id="ARBA00023157"/>
    </source>
</evidence>
<keyword evidence="7" id="KW-0865">Zymogen</keyword>
<evidence type="ECO:0000256" key="7">
    <source>
        <dbReference type="ARBA" id="ARBA00023145"/>
    </source>
</evidence>
<dbReference type="EMBL" id="JABSTR010000008">
    <property type="protein sequence ID" value="KAH9376276.1"/>
    <property type="molecule type" value="Genomic_DNA"/>
</dbReference>
<evidence type="ECO:0000313" key="11">
    <source>
        <dbReference type="EMBL" id="KAH9376276.1"/>
    </source>
</evidence>
<evidence type="ECO:0000256" key="5">
    <source>
        <dbReference type="ARBA" id="ARBA00022801"/>
    </source>
</evidence>
<accession>A0A9J6GQ24</accession>
<dbReference type="InterPro" id="IPR001314">
    <property type="entry name" value="Peptidase_S1A"/>
</dbReference>
<dbReference type="GO" id="GO:0006508">
    <property type="term" value="P:proteolysis"/>
    <property type="evidence" value="ECO:0007669"/>
    <property type="project" value="UniProtKB-KW"/>
</dbReference>
<dbReference type="SMART" id="SM00020">
    <property type="entry name" value="Tryp_SPc"/>
    <property type="match status" value="1"/>
</dbReference>
<evidence type="ECO:0000256" key="6">
    <source>
        <dbReference type="ARBA" id="ARBA00022825"/>
    </source>
</evidence>
<evidence type="ECO:0000313" key="12">
    <source>
        <dbReference type="Proteomes" id="UP000821853"/>
    </source>
</evidence>
<reference evidence="11 12" key="1">
    <citation type="journal article" date="2020" name="Cell">
        <title>Large-Scale Comparative Analyses of Tick Genomes Elucidate Their Genetic Diversity and Vector Capacities.</title>
        <authorList>
            <consortium name="Tick Genome and Microbiome Consortium (TIGMIC)"/>
            <person name="Jia N."/>
            <person name="Wang J."/>
            <person name="Shi W."/>
            <person name="Du L."/>
            <person name="Sun Y."/>
            <person name="Zhan W."/>
            <person name="Jiang J.F."/>
            <person name="Wang Q."/>
            <person name="Zhang B."/>
            <person name="Ji P."/>
            <person name="Bell-Sakyi L."/>
            <person name="Cui X.M."/>
            <person name="Yuan T.T."/>
            <person name="Jiang B.G."/>
            <person name="Yang W.F."/>
            <person name="Lam T.T."/>
            <person name="Chang Q.C."/>
            <person name="Ding S.J."/>
            <person name="Wang X.J."/>
            <person name="Zhu J.G."/>
            <person name="Ruan X.D."/>
            <person name="Zhao L."/>
            <person name="Wei J.T."/>
            <person name="Ye R.Z."/>
            <person name="Que T.C."/>
            <person name="Du C.H."/>
            <person name="Zhou Y.H."/>
            <person name="Cheng J.X."/>
            <person name="Dai P.F."/>
            <person name="Guo W.B."/>
            <person name="Han X.H."/>
            <person name="Huang E.J."/>
            <person name="Li L.F."/>
            <person name="Wei W."/>
            <person name="Gao Y.C."/>
            <person name="Liu J.Z."/>
            <person name="Shao H.Z."/>
            <person name="Wang X."/>
            <person name="Wang C.C."/>
            <person name="Yang T.C."/>
            <person name="Huo Q.B."/>
            <person name="Li W."/>
            <person name="Chen H.Y."/>
            <person name="Chen S.E."/>
            <person name="Zhou L.G."/>
            <person name="Ni X.B."/>
            <person name="Tian J.H."/>
            <person name="Sheng Y."/>
            <person name="Liu T."/>
            <person name="Pan Y.S."/>
            <person name="Xia L.Y."/>
            <person name="Li J."/>
            <person name="Zhao F."/>
            <person name="Cao W.C."/>
        </authorList>
    </citation>
    <scope>NUCLEOTIDE SEQUENCE [LARGE SCALE GENOMIC DNA]</scope>
    <source>
        <strain evidence="11">HaeL-2018</strain>
    </source>
</reference>
<dbReference type="Gene3D" id="2.40.10.10">
    <property type="entry name" value="Trypsin-like serine proteases"/>
    <property type="match status" value="1"/>
</dbReference>
<keyword evidence="4" id="KW-0732">Signal</keyword>
<sequence>MRAGNRCFHNTHCPLGCGAPEIPPELDSADRIYGGQVAVPGSWPWQAGIYTHRFDHFCGGALIDDRHVLTAAHCVGEKKSKTLRVHLGSYARLATDDTEVVYKVKEVCSHPGYKYGAKRSPANDIAIIKLQESVNYTSTISPVCLPRKQEKLPAGSKLYVTGWGATAADTESEKSPELMQGLTEVVPCVRGGSYPGALCGSRAYASSGLGDSGGPVVHRRNDIWTIFGIVIGVPKTAARASPSTMFFADVAHYMEKFILPYTNPKTPIKEIGKLCKAILI</sequence>
<keyword evidence="8" id="KW-1015">Disulfide bond</keyword>
<keyword evidence="5 9" id="KW-0378">Hydrolase</keyword>
<evidence type="ECO:0000256" key="3">
    <source>
        <dbReference type="ARBA" id="ARBA00022670"/>
    </source>
</evidence>
<dbReference type="AlphaFoldDB" id="A0A9J6GQ24"/>
<dbReference type="GO" id="GO:0004252">
    <property type="term" value="F:serine-type endopeptidase activity"/>
    <property type="evidence" value="ECO:0007669"/>
    <property type="project" value="InterPro"/>
</dbReference>
<keyword evidence="12" id="KW-1185">Reference proteome</keyword>
<dbReference type="InterPro" id="IPR043504">
    <property type="entry name" value="Peptidase_S1_PA_chymotrypsin"/>
</dbReference>
<protein>
    <recommendedName>
        <fullName evidence="10">Peptidase S1 domain-containing protein</fullName>
    </recommendedName>
</protein>
<feature type="domain" description="Peptidase S1" evidence="10">
    <location>
        <begin position="32"/>
        <end position="263"/>
    </location>
</feature>
<dbReference type="CDD" id="cd00190">
    <property type="entry name" value="Tryp_SPc"/>
    <property type="match status" value="1"/>
</dbReference>